<name>A0A975G7Y0_9BACT</name>
<dbReference type="InterPro" id="IPR011322">
    <property type="entry name" value="N-reg_PII-like_a/b"/>
</dbReference>
<dbReference type="Gene3D" id="3.30.70.120">
    <property type="match status" value="1"/>
</dbReference>
<gene>
    <name evidence="2" type="ORF">KBB96_13830</name>
</gene>
<organism evidence="2 3">
    <name type="scientific">Luteolibacter ambystomatis</name>
    <dbReference type="NCBI Taxonomy" id="2824561"/>
    <lineage>
        <taxon>Bacteria</taxon>
        <taxon>Pseudomonadati</taxon>
        <taxon>Verrucomicrobiota</taxon>
        <taxon>Verrucomicrobiia</taxon>
        <taxon>Verrucomicrobiales</taxon>
        <taxon>Verrucomicrobiaceae</taxon>
        <taxon>Luteolibacter</taxon>
    </lineage>
</organism>
<proteinExistence type="inferred from homology"/>
<evidence type="ECO:0000313" key="2">
    <source>
        <dbReference type="EMBL" id="QUE49945.1"/>
    </source>
</evidence>
<evidence type="ECO:0000313" key="3">
    <source>
        <dbReference type="Proteomes" id="UP000676169"/>
    </source>
</evidence>
<dbReference type="PANTHER" id="PTHR23419">
    <property type="entry name" value="DIVALENT CATION TOLERANCE CUTA-RELATED"/>
    <property type="match status" value="1"/>
</dbReference>
<dbReference type="Proteomes" id="UP000676169">
    <property type="component" value="Chromosome"/>
</dbReference>
<dbReference type="GO" id="GO:0010038">
    <property type="term" value="P:response to metal ion"/>
    <property type="evidence" value="ECO:0007669"/>
    <property type="project" value="InterPro"/>
</dbReference>
<comment type="similarity">
    <text evidence="1">Belongs to the CutA family.</text>
</comment>
<evidence type="ECO:0000256" key="1">
    <source>
        <dbReference type="ARBA" id="ARBA00010169"/>
    </source>
</evidence>
<dbReference type="InterPro" id="IPR015867">
    <property type="entry name" value="N-reg_PII/ATP_PRibTrfase_C"/>
</dbReference>
<dbReference type="EMBL" id="CP073100">
    <property type="protein sequence ID" value="QUE49945.1"/>
    <property type="molecule type" value="Genomic_DNA"/>
</dbReference>
<dbReference type="AlphaFoldDB" id="A0A975G7Y0"/>
<dbReference type="InterPro" id="IPR004323">
    <property type="entry name" value="Ion_tolerance_CutA"/>
</dbReference>
<dbReference type="RefSeq" id="WP_211630034.1">
    <property type="nucleotide sequence ID" value="NZ_CP073100.1"/>
</dbReference>
<dbReference type="PANTHER" id="PTHR23419:SF8">
    <property type="entry name" value="FI09726P"/>
    <property type="match status" value="1"/>
</dbReference>
<dbReference type="KEGG" id="lamb:KBB96_13830"/>
<dbReference type="GO" id="GO:0005507">
    <property type="term" value="F:copper ion binding"/>
    <property type="evidence" value="ECO:0007669"/>
    <property type="project" value="TreeGrafter"/>
</dbReference>
<dbReference type="Pfam" id="PF03091">
    <property type="entry name" value="CutA1"/>
    <property type="match status" value="1"/>
</dbReference>
<keyword evidence="3" id="KW-1185">Reference proteome</keyword>
<accession>A0A975G7Y0</accession>
<dbReference type="SUPFAM" id="SSF54913">
    <property type="entry name" value="GlnB-like"/>
    <property type="match status" value="1"/>
</dbReference>
<protein>
    <submittedName>
        <fullName evidence="2">Divalent-cation tolerance protein CutA</fullName>
    </submittedName>
</protein>
<reference evidence="2" key="1">
    <citation type="submission" date="2021-04" db="EMBL/GenBank/DDBJ databases">
        <title>Luteolibacter sp. 32A isolated from the skin of an Anderson's salamander (Ambystoma andersonii).</title>
        <authorList>
            <person name="Spergser J."/>
            <person name="Busse H.-J."/>
        </authorList>
    </citation>
    <scope>NUCLEOTIDE SEQUENCE</scope>
    <source>
        <strain evidence="2">32A</strain>
    </source>
</reference>
<sequence length="113" mass="12306">MSEALELLIVLCTFPDPEQARQIGTALVETQLAACVNLLPGVESIYRWQGQIETSAEVLAVFKTTRGAFPAFEEALTDLHPYEVPEILALEPADASAAYAAWVWENASGARNQ</sequence>